<accession>A0A518H8L1</accession>
<keyword evidence="1" id="KW-0812">Transmembrane</keyword>
<dbReference type="Proteomes" id="UP000317835">
    <property type="component" value="Chromosome"/>
</dbReference>
<dbReference type="CDD" id="cd08168">
    <property type="entry name" value="Cytochrom_C3"/>
    <property type="match status" value="1"/>
</dbReference>
<dbReference type="AlphaFoldDB" id="A0A518H8L1"/>
<dbReference type="PANTHER" id="PTHR39425:SF1">
    <property type="entry name" value="CYTOCHROME C7-LIKE DOMAIN-CONTAINING PROTEIN"/>
    <property type="match status" value="1"/>
</dbReference>
<evidence type="ECO:0000256" key="1">
    <source>
        <dbReference type="SAM" id="Phobius"/>
    </source>
</evidence>
<dbReference type="EMBL" id="CP036426">
    <property type="protein sequence ID" value="QDV37106.1"/>
    <property type="molecule type" value="Genomic_DNA"/>
</dbReference>
<reference evidence="2 3" key="1">
    <citation type="submission" date="2019-02" db="EMBL/GenBank/DDBJ databases">
        <title>Deep-cultivation of Planctomycetes and their phenomic and genomic characterization uncovers novel biology.</title>
        <authorList>
            <person name="Wiegand S."/>
            <person name="Jogler M."/>
            <person name="Boedeker C."/>
            <person name="Pinto D."/>
            <person name="Vollmers J."/>
            <person name="Rivas-Marin E."/>
            <person name="Kohn T."/>
            <person name="Peeters S.H."/>
            <person name="Heuer A."/>
            <person name="Rast P."/>
            <person name="Oberbeckmann S."/>
            <person name="Bunk B."/>
            <person name="Jeske O."/>
            <person name="Meyerdierks A."/>
            <person name="Storesund J.E."/>
            <person name="Kallscheuer N."/>
            <person name="Luecker S."/>
            <person name="Lage O.M."/>
            <person name="Pohl T."/>
            <person name="Merkel B.J."/>
            <person name="Hornburger P."/>
            <person name="Mueller R.-W."/>
            <person name="Bruemmer F."/>
            <person name="Labrenz M."/>
            <person name="Spormann A.M."/>
            <person name="Op den Camp H."/>
            <person name="Overmann J."/>
            <person name="Amann R."/>
            <person name="Jetten M.S.M."/>
            <person name="Mascher T."/>
            <person name="Medema M.H."/>
            <person name="Devos D.P."/>
            <person name="Kaster A.-K."/>
            <person name="Ovreas L."/>
            <person name="Rohde M."/>
            <person name="Galperin M.Y."/>
            <person name="Jogler C."/>
        </authorList>
    </citation>
    <scope>NUCLEOTIDE SEQUENCE [LARGE SCALE GENOMIC DNA]</scope>
    <source>
        <strain evidence="2 3">ElP</strain>
    </source>
</reference>
<dbReference type="KEGG" id="tpla:ElP_50390"/>
<evidence type="ECO:0000313" key="2">
    <source>
        <dbReference type="EMBL" id="QDV37106.1"/>
    </source>
</evidence>
<protein>
    <submittedName>
        <fullName evidence="2">Class III cytochrome C family protein</fullName>
    </submittedName>
</protein>
<sequence length="249" mass="27817">MAQIFHPSANTLARVSILGGALAALGAVGVSYLIISSPYQTGVDVVKDQPIPFSHEHHVGGLGIDCRYCHGSVEESYFAGMPPTYTCMSCHSQVWTDAPMLAPVRESLALDRPIEWNRVHDVPDYAYFNHSIHVKKGVGCYSCHGRVDEMPLAWKEESMNMGWCLECHRNPEKHLRPREEIYNLDWSVAADQDAVREFVQREADAGTYQSLTADDYVSQEELGYLLAAMYEVPTLGHDTPMTNCAVCHR</sequence>
<dbReference type="InterPro" id="IPR036280">
    <property type="entry name" value="Multihaem_cyt_sf"/>
</dbReference>
<keyword evidence="1" id="KW-0472">Membrane</keyword>
<keyword evidence="3" id="KW-1185">Reference proteome</keyword>
<gene>
    <name evidence="2" type="ORF">ElP_50390</name>
</gene>
<name>A0A518H8L1_9BACT</name>
<dbReference type="PANTHER" id="PTHR39425">
    <property type="entry name" value="LIPOPROTEIN CYTOCHROME C"/>
    <property type="match status" value="1"/>
</dbReference>
<dbReference type="Gene3D" id="3.90.10.10">
    <property type="entry name" value="Cytochrome C3"/>
    <property type="match status" value="2"/>
</dbReference>
<dbReference type="RefSeq" id="WP_197446339.1">
    <property type="nucleotide sequence ID" value="NZ_CP036426.1"/>
</dbReference>
<evidence type="ECO:0000313" key="3">
    <source>
        <dbReference type="Proteomes" id="UP000317835"/>
    </source>
</evidence>
<feature type="transmembrane region" description="Helical" evidence="1">
    <location>
        <begin position="12"/>
        <end position="35"/>
    </location>
</feature>
<dbReference type="SUPFAM" id="SSF48695">
    <property type="entry name" value="Multiheme cytochromes"/>
    <property type="match status" value="1"/>
</dbReference>
<keyword evidence="1" id="KW-1133">Transmembrane helix</keyword>
<proteinExistence type="predicted"/>
<organism evidence="2 3">
    <name type="scientific">Tautonia plasticadhaerens</name>
    <dbReference type="NCBI Taxonomy" id="2527974"/>
    <lineage>
        <taxon>Bacteria</taxon>
        <taxon>Pseudomonadati</taxon>
        <taxon>Planctomycetota</taxon>
        <taxon>Planctomycetia</taxon>
        <taxon>Isosphaerales</taxon>
        <taxon>Isosphaeraceae</taxon>
        <taxon>Tautonia</taxon>
    </lineage>
</organism>